<dbReference type="Proteomes" id="UP000272560">
    <property type="component" value="Unassembled WGS sequence"/>
</dbReference>
<evidence type="ECO:0000313" key="6">
    <source>
        <dbReference type="EMBL" id="RJT83082.1"/>
    </source>
</evidence>
<keyword evidence="7" id="KW-1185">Reference proteome</keyword>
<evidence type="ECO:0000256" key="2">
    <source>
        <dbReference type="ARBA" id="ARBA00023002"/>
    </source>
</evidence>
<dbReference type="PROSITE" id="PS00070">
    <property type="entry name" value="ALDEHYDE_DEHYDR_CYS"/>
    <property type="match status" value="1"/>
</dbReference>
<keyword evidence="2 4" id="KW-0560">Oxidoreductase</keyword>
<dbReference type="InterPro" id="IPR015590">
    <property type="entry name" value="Aldehyde_DH_dom"/>
</dbReference>
<evidence type="ECO:0000313" key="7">
    <source>
        <dbReference type="Proteomes" id="UP000272560"/>
    </source>
</evidence>
<name>A0A3A5M7E8_9MICC</name>
<dbReference type="Gene3D" id="3.40.309.10">
    <property type="entry name" value="Aldehyde Dehydrogenase, Chain A, domain 2"/>
    <property type="match status" value="1"/>
</dbReference>
<comment type="caution">
    <text evidence="6">The sequence shown here is derived from an EMBL/GenBank/DDBJ whole genome shotgun (WGS) entry which is preliminary data.</text>
</comment>
<dbReference type="Pfam" id="PF00171">
    <property type="entry name" value="Aldedh"/>
    <property type="match status" value="1"/>
</dbReference>
<dbReference type="RefSeq" id="WP_120147175.1">
    <property type="nucleotide sequence ID" value="NZ_QZVT01000001.1"/>
</dbReference>
<dbReference type="InterPro" id="IPR016161">
    <property type="entry name" value="Ald_DH/histidinol_DH"/>
</dbReference>
<sequence>MTVYAQPGQDGSKVSFKPRYENWIGGEWVAPIKGQYFENISPVTGKAFCEVARGTSEDIELALDAAHKAAPAWGKTSVAERAAVLNRVADRIDANLELLAVAETWDNGKPVRETLAADMPLAADHFRYFASAIRAQEGGISQLDDDTTAYHYHEPLGVVGQIIPWNFPILMAVWKLAPALAAGNAVVLKPAEQTPTSILVLMELLSDILPAGVINVVNGFGVEAGKPLASSKRIRKIAFTGETTTGRLISQYASQNLIPVTLELGGKSPNIFFSDVADSNDAFYDKALEGFALFAFNQGEVCTCPSRALVQGSMYDSFMSDAIARVDKMVQGNPLDTDTQVGAQASNDQLEKILSYMDIGAQEGAKVLIGGERNILGGDLAEGYYVKPTVFEGTNNMRVFQEEIFGPVVSVTRFNDYAEAMEIANDTLYGLGAGVWSRNGNVAYRAGREIQAGRVWVNNFHAYPAGAAFGGYKSSGIGRENHAMMLDHYQQTKNLLVSYSESKLGFF</sequence>
<reference evidence="6 7" key="1">
    <citation type="submission" date="2018-09" db="EMBL/GenBank/DDBJ databases">
        <title>Novel species of Arthrobacter.</title>
        <authorList>
            <person name="Liu Q."/>
            <person name="Xin Y.-H."/>
        </authorList>
    </citation>
    <scope>NUCLEOTIDE SEQUENCE [LARGE SCALE GENOMIC DNA]</scope>
    <source>
        <strain evidence="6 7">Hz2</strain>
    </source>
</reference>
<dbReference type="OrthoDB" id="6882680at2"/>
<dbReference type="EMBL" id="QZVT01000001">
    <property type="protein sequence ID" value="RJT83082.1"/>
    <property type="molecule type" value="Genomic_DNA"/>
</dbReference>
<organism evidence="6 7">
    <name type="scientific">Arthrobacter cheniae</name>
    <dbReference type="NCBI Taxonomy" id="1258888"/>
    <lineage>
        <taxon>Bacteria</taxon>
        <taxon>Bacillati</taxon>
        <taxon>Actinomycetota</taxon>
        <taxon>Actinomycetes</taxon>
        <taxon>Micrococcales</taxon>
        <taxon>Micrococcaceae</taxon>
        <taxon>Arthrobacter</taxon>
    </lineage>
</organism>
<accession>A0A3A5M7E8</accession>
<evidence type="ECO:0000259" key="5">
    <source>
        <dbReference type="Pfam" id="PF00171"/>
    </source>
</evidence>
<dbReference type="GO" id="GO:0016620">
    <property type="term" value="F:oxidoreductase activity, acting on the aldehyde or oxo group of donors, NAD or NADP as acceptor"/>
    <property type="evidence" value="ECO:0007669"/>
    <property type="project" value="InterPro"/>
</dbReference>
<evidence type="ECO:0000256" key="4">
    <source>
        <dbReference type="RuleBase" id="RU003345"/>
    </source>
</evidence>
<evidence type="ECO:0000256" key="3">
    <source>
        <dbReference type="PROSITE-ProRule" id="PRU10007"/>
    </source>
</evidence>
<protein>
    <submittedName>
        <fullName evidence="6">Aldehyde dehydrogenase family protein</fullName>
    </submittedName>
</protein>
<dbReference type="PROSITE" id="PS00687">
    <property type="entry name" value="ALDEHYDE_DEHYDR_GLU"/>
    <property type="match status" value="1"/>
</dbReference>
<dbReference type="PANTHER" id="PTHR43111:SF1">
    <property type="entry name" value="ALDEHYDE DEHYDROGENASE B-RELATED"/>
    <property type="match status" value="1"/>
</dbReference>
<feature type="domain" description="Aldehyde dehydrogenase" evidence="5">
    <location>
        <begin position="28"/>
        <end position="494"/>
    </location>
</feature>
<dbReference type="InterPro" id="IPR016162">
    <property type="entry name" value="Ald_DH_N"/>
</dbReference>
<dbReference type="InterPro" id="IPR016163">
    <property type="entry name" value="Ald_DH_C"/>
</dbReference>
<dbReference type="Gene3D" id="3.40.605.10">
    <property type="entry name" value="Aldehyde Dehydrogenase, Chain A, domain 1"/>
    <property type="match status" value="1"/>
</dbReference>
<dbReference type="InterPro" id="IPR016160">
    <property type="entry name" value="Ald_DH_CS_CYS"/>
</dbReference>
<dbReference type="PANTHER" id="PTHR43111">
    <property type="entry name" value="ALDEHYDE DEHYDROGENASE B-RELATED"/>
    <property type="match status" value="1"/>
</dbReference>
<dbReference type="SUPFAM" id="SSF53720">
    <property type="entry name" value="ALDH-like"/>
    <property type="match status" value="1"/>
</dbReference>
<proteinExistence type="inferred from homology"/>
<dbReference type="FunFam" id="3.40.605.10:FF:000001">
    <property type="entry name" value="Aldehyde dehydrogenase 1"/>
    <property type="match status" value="1"/>
</dbReference>
<comment type="similarity">
    <text evidence="1 4">Belongs to the aldehyde dehydrogenase family.</text>
</comment>
<evidence type="ECO:0000256" key="1">
    <source>
        <dbReference type="ARBA" id="ARBA00009986"/>
    </source>
</evidence>
<dbReference type="InterPro" id="IPR029510">
    <property type="entry name" value="Ald_DH_CS_GLU"/>
</dbReference>
<dbReference type="FunFam" id="3.40.309.10:FF:000012">
    <property type="entry name" value="Betaine aldehyde dehydrogenase"/>
    <property type="match status" value="1"/>
</dbReference>
<gene>
    <name evidence="6" type="ORF">D6T63_01080</name>
</gene>
<feature type="active site" evidence="3">
    <location>
        <position position="263"/>
    </location>
</feature>
<dbReference type="AlphaFoldDB" id="A0A3A5M7E8"/>